<dbReference type="InterPro" id="IPR036318">
    <property type="entry name" value="FAD-bd_PCMH-like_sf"/>
</dbReference>
<dbReference type="Gene3D" id="3.30.465.10">
    <property type="match status" value="1"/>
</dbReference>
<dbReference type="Proteomes" id="UP000236745">
    <property type="component" value="Unassembled WGS sequence"/>
</dbReference>
<keyword evidence="9" id="KW-0411">Iron-sulfur</keyword>
<dbReference type="InterPro" id="IPR006094">
    <property type="entry name" value="Oxid_FAD_bind_N"/>
</dbReference>
<dbReference type="Pfam" id="PF13183">
    <property type="entry name" value="Fer4_8"/>
    <property type="match status" value="1"/>
</dbReference>
<dbReference type="GO" id="GO:0004458">
    <property type="term" value="F:D-lactate dehydrogenase (cytochrome) activity"/>
    <property type="evidence" value="ECO:0007669"/>
    <property type="project" value="UniProtKB-EC"/>
</dbReference>
<dbReference type="InterPro" id="IPR016169">
    <property type="entry name" value="FAD-bd_PCMH_sub2"/>
</dbReference>
<dbReference type="FunFam" id="1.10.45.10:FF:000001">
    <property type="entry name" value="D-lactate dehydrogenase mitochondrial"/>
    <property type="match status" value="1"/>
</dbReference>
<dbReference type="SUPFAM" id="SSF46548">
    <property type="entry name" value="alpha-helical ferredoxin"/>
    <property type="match status" value="1"/>
</dbReference>
<comment type="similarity">
    <text evidence="2">Belongs to the FAD-binding oxidoreductase/transferase type 4 family.</text>
</comment>
<feature type="domain" description="4Fe-4S ferredoxin-type" evidence="12">
    <location>
        <begin position="588"/>
        <end position="618"/>
    </location>
</feature>
<dbReference type="Gene3D" id="1.10.1060.10">
    <property type="entry name" value="Alpha-helical ferredoxin"/>
    <property type="match status" value="1"/>
</dbReference>
<keyword evidence="7" id="KW-0560">Oxidoreductase</keyword>
<dbReference type="InterPro" id="IPR004113">
    <property type="entry name" value="FAD-bd_oxidored_4_C"/>
</dbReference>
<dbReference type="PROSITE" id="PS51379">
    <property type="entry name" value="4FE4S_FER_2"/>
    <property type="match status" value="2"/>
</dbReference>
<dbReference type="GO" id="GO:0046872">
    <property type="term" value="F:metal ion binding"/>
    <property type="evidence" value="ECO:0007669"/>
    <property type="project" value="UniProtKB-KW"/>
</dbReference>
<evidence type="ECO:0000256" key="6">
    <source>
        <dbReference type="ARBA" id="ARBA00022946"/>
    </source>
</evidence>
<evidence type="ECO:0000256" key="10">
    <source>
        <dbReference type="ARBA" id="ARBA00038897"/>
    </source>
</evidence>
<comment type="cofactor">
    <cofactor evidence="1">
        <name>FAD</name>
        <dbReference type="ChEBI" id="CHEBI:57692"/>
    </cofactor>
</comment>
<evidence type="ECO:0000256" key="9">
    <source>
        <dbReference type="ARBA" id="ARBA00023014"/>
    </source>
</evidence>
<evidence type="ECO:0000256" key="1">
    <source>
        <dbReference type="ARBA" id="ARBA00001974"/>
    </source>
</evidence>
<proteinExistence type="inferred from homology"/>
<keyword evidence="6" id="KW-0809">Transit peptide</keyword>
<reference evidence="14 15" key="1">
    <citation type="submission" date="2016-10" db="EMBL/GenBank/DDBJ databases">
        <authorList>
            <person name="de Groot N.N."/>
        </authorList>
    </citation>
    <scope>NUCLEOTIDE SEQUENCE [LARGE SCALE GENOMIC DNA]</scope>
    <source>
        <strain evidence="14 15">DSM 22012</strain>
    </source>
</reference>
<evidence type="ECO:0000256" key="5">
    <source>
        <dbReference type="ARBA" id="ARBA00022827"/>
    </source>
</evidence>
<dbReference type="Pfam" id="PF02913">
    <property type="entry name" value="FAD-oxidase_C"/>
    <property type="match status" value="1"/>
</dbReference>
<keyword evidence="15" id="KW-1185">Reference proteome</keyword>
<dbReference type="Gene3D" id="1.10.45.10">
    <property type="entry name" value="Vanillyl-alcohol Oxidase, Chain A, domain 4"/>
    <property type="match status" value="1"/>
</dbReference>
<dbReference type="OrthoDB" id="9811557at2"/>
<gene>
    <name evidence="14" type="ORF">SAMN05444390_103413</name>
</gene>
<evidence type="ECO:0000256" key="3">
    <source>
        <dbReference type="ARBA" id="ARBA00022630"/>
    </source>
</evidence>
<feature type="domain" description="4Fe-4S ferredoxin-type" evidence="12">
    <location>
        <begin position="530"/>
        <end position="561"/>
    </location>
</feature>
<dbReference type="PANTHER" id="PTHR11748">
    <property type="entry name" value="D-LACTATE DEHYDROGENASE"/>
    <property type="match status" value="1"/>
</dbReference>
<dbReference type="InterPro" id="IPR017896">
    <property type="entry name" value="4Fe4S_Fe-S-bd"/>
</dbReference>
<dbReference type="Gene3D" id="3.30.70.2740">
    <property type="match status" value="1"/>
</dbReference>
<keyword evidence="3" id="KW-0285">Flavoprotein</keyword>
<sequence length="950" mass="103799">MRQEHQAFLATLEQFIPAERLISDPLQTLAYGTDASFYRLLPQLVVKVETECEVARIVSAARQQEIALTFRAAGTSLSGQAITDSVLLILGDGWSGHEILDDAQRIKLQPGVIGAQANLYLAPFGRKIGPDPASINAAKIGGIAANNASGMCCGTAHNSYRTLDSMRLILADGTLLDTGDSDSVDAFRSSHQSLLEALDSLARLTRANEQLSQRIAHKYRLKNTTGYALNALVDYADPIDILQHLMIGSEGTLGFISEICYRTVPDHPHKASALVFFDRLQTACEAVALIKPTPVDAVELIDRAGLRSIESKAGMPAIIEQLPADAAALLIETRAGDEPRLGQQIEQILQAISALPTSEPVQFTSDADTCAQFWAIRKGLFPAVGAVRTTGTTVIIEDIAVPVEQLASAVADLHRLFEHWGYSEAIIFGHALEGNLHFVFTQAFDTEEEIRRYSGLMDDVAELVTARYEGSLKAEHGTGRNMAPYVELEWGKEAYNLMWELKRLLDPQEILNPGVILNRDPKVHLSNLKPMPAANKLVDACIECGFCEHTCPSRALTTTPRQRIALWREISRLERSGEDPARLASVRGDYTYQGEETCAACGLCSTACPVGINTGDLTRAIRHDRHPEGSRSANWIASHFAGVTKAGSLLLNSADKVHGLIGTSNMRRLTDTARKLSGNRVQQWTPAMPTGNPQRRKDLPVADSSRDKVVYLPSCASRVMGPQRGSASEASLMDVTARLLEQAGYQVIYPDNLESLCCGMPFQSKGLFDTAANKAGELNRELLHITENGRIPVYSDTSPCSLRLGEQLDPAIKLYDSIEFIDRFMMERLDITPMDEEIALHITCSATRMGQATSLKRIASRLARKVVIPEGIGCCGFAGDKGFSTPELNASALRNLKPQVEQCSGGYSSSRTCEIGLSHHSGIEYRSIVYLLEQCVKTTTQRRTGTEVEH</sequence>
<protein>
    <recommendedName>
        <fullName evidence="10">D-lactate dehydrogenase (cytochrome)</fullName>
        <ecNumber evidence="10">1.1.2.4</ecNumber>
    </recommendedName>
</protein>
<evidence type="ECO:0000256" key="11">
    <source>
        <dbReference type="SAM" id="MobiDB-lite"/>
    </source>
</evidence>
<dbReference type="Pfam" id="PF02754">
    <property type="entry name" value="CCG"/>
    <property type="match status" value="1"/>
</dbReference>
<dbReference type="GO" id="GO:0051536">
    <property type="term" value="F:iron-sulfur cluster binding"/>
    <property type="evidence" value="ECO:0007669"/>
    <property type="project" value="UniProtKB-KW"/>
</dbReference>
<feature type="region of interest" description="Disordered" evidence="11">
    <location>
        <begin position="678"/>
        <end position="699"/>
    </location>
</feature>
<evidence type="ECO:0000256" key="8">
    <source>
        <dbReference type="ARBA" id="ARBA00023004"/>
    </source>
</evidence>
<dbReference type="GO" id="GO:0071949">
    <property type="term" value="F:FAD binding"/>
    <property type="evidence" value="ECO:0007669"/>
    <property type="project" value="InterPro"/>
</dbReference>
<dbReference type="EMBL" id="FNVQ01000003">
    <property type="protein sequence ID" value="SEG71112.1"/>
    <property type="molecule type" value="Genomic_DNA"/>
</dbReference>
<dbReference type="GO" id="GO:0008720">
    <property type="term" value="F:D-lactate dehydrogenase (NAD+) activity"/>
    <property type="evidence" value="ECO:0007669"/>
    <property type="project" value="TreeGrafter"/>
</dbReference>
<organism evidence="14 15">
    <name type="scientific">Marinobacterium lutimaris</name>
    <dbReference type="NCBI Taxonomy" id="568106"/>
    <lineage>
        <taxon>Bacteria</taxon>
        <taxon>Pseudomonadati</taxon>
        <taxon>Pseudomonadota</taxon>
        <taxon>Gammaproteobacteria</taxon>
        <taxon>Oceanospirillales</taxon>
        <taxon>Oceanospirillaceae</taxon>
        <taxon>Marinobacterium</taxon>
    </lineage>
</organism>
<dbReference type="AlphaFoldDB" id="A0A1H6CE12"/>
<name>A0A1H6CE12_9GAMM</name>
<evidence type="ECO:0000256" key="7">
    <source>
        <dbReference type="ARBA" id="ARBA00023002"/>
    </source>
</evidence>
<keyword evidence="8" id="KW-0408">Iron</keyword>
<dbReference type="PROSITE" id="PS00198">
    <property type="entry name" value="4FE4S_FER_1"/>
    <property type="match status" value="2"/>
</dbReference>
<keyword evidence="4" id="KW-0479">Metal-binding</keyword>
<dbReference type="SUPFAM" id="SSF55103">
    <property type="entry name" value="FAD-linked oxidases, C-terminal domain"/>
    <property type="match status" value="1"/>
</dbReference>
<dbReference type="InterPro" id="IPR016167">
    <property type="entry name" value="FAD-bd_PCMH_sub1"/>
</dbReference>
<evidence type="ECO:0000256" key="4">
    <source>
        <dbReference type="ARBA" id="ARBA00022723"/>
    </source>
</evidence>
<evidence type="ECO:0000313" key="14">
    <source>
        <dbReference type="EMBL" id="SEG71112.1"/>
    </source>
</evidence>
<dbReference type="PROSITE" id="PS51387">
    <property type="entry name" value="FAD_PCMH"/>
    <property type="match status" value="1"/>
</dbReference>
<dbReference type="Gene3D" id="3.30.43.10">
    <property type="entry name" value="Uridine Diphospho-n-acetylenolpyruvylglucosamine Reductase, domain 2"/>
    <property type="match status" value="1"/>
</dbReference>
<dbReference type="InterPro" id="IPR017900">
    <property type="entry name" value="4Fe4S_Fe_S_CS"/>
</dbReference>
<dbReference type="SUPFAM" id="SSF56176">
    <property type="entry name" value="FAD-binding/transporter-associated domain-like"/>
    <property type="match status" value="1"/>
</dbReference>
<dbReference type="PANTHER" id="PTHR11748:SF111">
    <property type="entry name" value="D-LACTATE DEHYDROGENASE, MITOCHONDRIAL-RELATED"/>
    <property type="match status" value="1"/>
</dbReference>
<evidence type="ECO:0000259" key="12">
    <source>
        <dbReference type="PROSITE" id="PS51379"/>
    </source>
</evidence>
<dbReference type="GO" id="GO:1903457">
    <property type="term" value="P:lactate catabolic process"/>
    <property type="evidence" value="ECO:0007669"/>
    <property type="project" value="TreeGrafter"/>
</dbReference>
<dbReference type="Gene3D" id="3.30.70.2190">
    <property type="match status" value="1"/>
</dbReference>
<feature type="domain" description="FAD-binding PCMH-type" evidence="13">
    <location>
        <begin position="38"/>
        <end position="266"/>
    </location>
</feature>
<dbReference type="InterPro" id="IPR016171">
    <property type="entry name" value="Vanillyl_alc_oxidase_C-sub2"/>
</dbReference>
<dbReference type="Pfam" id="PF01565">
    <property type="entry name" value="FAD_binding_4"/>
    <property type="match status" value="1"/>
</dbReference>
<dbReference type="RefSeq" id="WP_104004243.1">
    <property type="nucleotide sequence ID" value="NZ_FNVQ01000003.1"/>
</dbReference>
<dbReference type="EC" id="1.1.2.4" evidence="10"/>
<keyword evidence="5" id="KW-0274">FAD</keyword>
<evidence type="ECO:0000259" key="13">
    <source>
        <dbReference type="PROSITE" id="PS51387"/>
    </source>
</evidence>
<dbReference type="InterPro" id="IPR016164">
    <property type="entry name" value="FAD-linked_Oxase-like_C"/>
</dbReference>
<evidence type="ECO:0000256" key="2">
    <source>
        <dbReference type="ARBA" id="ARBA00008000"/>
    </source>
</evidence>
<accession>A0A1H6CE12</accession>
<dbReference type="InterPro" id="IPR004017">
    <property type="entry name" value="Cys_rich_dom"/>
</dbReference>
<evidence type="ECO:0000313" key="15">
    <source>
        <dbReference type="Proteomes" id="UP000236745"/>
    </source>
</evidence>
<dbReference type="InterPro" id="IPR016166">
    <property type="entry name" value="FAD-bd_PCMH"/>
</dbReference>
<dbReference type="InterPro" id="IPR009051">
    <property type="entry name" value="Helical_ferredxn"/>
</dbReference>